<dbReference type="EMBL" id="CP047650">
    <property type="protein sequence ID" value="QHJ00106.1"/>
    <property type="molecule type" value="Genomic_DNA"/>
</dbReference>
<gene>
    <name evidence="1" type="ORF">GT347_20255</name>
</gene>
<sequence length="63" mass="6972">MPKRQDGMLQCNRCGCRTSLTTTNGTYFKDGRRINGTVIEKDVCANCFKDGIKSSMLPTIKPA</sequence>
<keyword evidence="2" id="KW-1185">Reference proteome</keyword>
<organism evidence="1 2">
    <name type="scientific">Xylophilus rhododendri</name>
    <dbReference type="NCBI Taxonomy" id="2697032"/>
    <lineage>
        <taxon>Bacteria</taxon>
        <taxon>Pseudomonadati</taxon>
        <taxon>Pseudomonadota</taxon>
        <taxon>Betaproteobacteria</taxon>
        <taxon>Burkholderiales</taxon>
        <taxon>Xylophilus</taxon>
    </lineage>
</organism>
<proteinExistence type="predicted"/>
<dbReference type="Proteomes" id="UP000464787">
    <property type="component" value="Chromosome"/>
</dbReference>
<evidence type="ECO:0000313" key="1">
    <source>
        <dbReference type="EMBL" id="QHJ00106.1"/>
    </source>
</evidence>
<dbReference type="RefSeq" id="WP_160553916.1">
    <property type="nucleotide sequence ID" value="NZ_CP047650.1"/>
</dbReference>
<dbReference type="KEGG" id="xyk:GT347_20255"/>
<evidence type="ECO:0000313" key="2">
    <source>
        <dbReference type="Proteomes" id="UP000464787"/>
    </source>
</evidence>
<accession>A0A857JBM4</accession>
<dbReference type="AlphaFoldDB" id="A0A857JBM4"/>
<protein>
    <submittedName>
        <fullName evidence="1">Uncharacterized protein</fullName>
    </submittedName>
</protein>
<reference evidence="1 2" key="1">
    <citation type="submission" date="2020-01" db="EMBL/GenBank/DDBJ databases">
        <title>Genome sequencing of strain KACC 21265.</title>
        <authorList>
            <person name="Heo J."/>
            <person name="Kim S.-J."/>
            <person name="Kim J.-S."/>
            <person name="Hong S.-B."/>
            <person name="Kwon S.-W."/>
        </authorList>
    </citation>
    <scope>NUCLEOTIDE SEQUENCE [LARGE SCALE GENOMIC DNA]</scope>
    <source>
        <strain evidence="1 2">KACC 21265</strain>
    </source>
</reference>
<name>A0A857JBM4_9BURK</name>